<evidence type="ECO:0000313" key="2">
    <source>
        <dbReference type="EMBL" id="EFX00588.1"/>
    </source>
</evidence>
<reference evidence="2 3" key="1">
    <citation type="journal article" date="2011" name="Proc. Natl. Acad. Sci. U.S.A.">
        <title>Genome and transcriptome analyses of the mountain pine beetle-fungal symbiont Grosmannia clavigera, a lodgepole pine pathogen.</title>
        <authorList>
            <person name="DiGuistini S."/>
            <person name="Wang Y."/>
            <person name="Liao N.Y."/>
            <person name="Taylor G."/>
            <person name="Tanguay P."/>
            <person name="Feau N."/>
            <person name="Henrissat B."/>
            <person name="Chan S.K."/>
            <person name="Hesse-Orce U."/>
            <person name="Alamouti S.M."/>
            <person name="Tsui C.K.M."/>
            <person name="Docking R.T."/>
            <person name="Levasseur A."/>
            <person name="Haridas S."/>
            <person name="Robertson G."/>
            <person name="Birol I."/>
            <person name="Holt R.A."/>
            <person name="Marra M.A."/>
            <person name="Hamelin R.C."/>
            <person name="Hirst M."/>
            <person name="Jones S.J.M."/>
            <person name="Bohlmann J."/>
            <person name="Breuil C."/>
        </authorList>
    </citation>
    <scope>NUCLEOTIDE SEQUENCE [LARGE SCALE GENOMIC DNA]</scope>
    <source>
        <strain evidence="3">kw1407 / UAMH 11150</strain>
    </source>
</reference>
<sequence>MTTTNTTKERLGPAEMVLDSPGRITRHGHAVVIEPATSPVILQSVQVAQWTSRPDDVLLSGVIVSL</sequence>
<dbReference type="AlphaFoldDB" id="F0XPE1"/>
<dbReference type="RefSeq" id="XP_014170070.1">
    <property type="nucleotide sequence ID" value="XM_014314595.1"/>
</dbReference>
<evidence type="ECO:0000256" key="1">
    <source>
        <dbReference type="SAM" id="MobiDB-lite"/>
    </source>
</evidence>
<dbReference type="HOGENOM" id="CLU_2831431_0_0_1"/>
<dbReference type="InParanoid" id="F0XPE1"/>
<dbReference type="Proteomes" id="UP000007796">
    <property type="component" value="Unassembled WGS sequence"/>
</dbReference>
<keyword evidence="3" id="KW-1185">Reference proteome</keyword>
<feature type="region of interest" description="Disordered" evidence="1">
    <location>
        <begin position="1"/>
        <end position="20"/>
    </location>
</feature>
<proteinExistence type="predicted"/>
<accession>F0XPE1</accession>
<evidence type="ECO:0000313" key="3">
    <source>
        <dbReference type="Proteomes" id="UP000007796"/>
    </source>
</evidence>
<dbReference type="GeneID" id="25981151"/>
<dbReference type="EMBL" id="GL629801">
    <property type="protein sequence ID" value="EFX00588.1"/>
    <property type="molecule type" value="Genomic_DNA"/>
</dbReference>
<gene>
    <name evidence="2" type="ORF">CMQ_7590</name>
</gene>
<protein>
    <submittedName>
        <fullName evidence="2">Uncharacterized protein</fullName>
    </submittedName>
</protein>
<organism evidence="3">
    <name type="scientific">Grosmannia clavigera (strain kw1407 / UAMH 11150)</name>
    <name type="common">Blue stain fungus</name>
    <name type="synonym">Graphiocladiella clavigera</name>
    <dbReference type="NCBI Taxonomy" id="655863"/>
    <lineage>
        <taxon>Eukaryota</taxon>
        <taxon>Fungi</taxon>
        <taxon>Dikarya</taxon>
        <taxon>Ascomycota</taxon>
        <taxon>Pezizomycotina</taxon>
        <taxon>Sordariomycetes</taxon>
        <taxon>Sordariomycetidae</taxon>
        <taxon>Ophiostomatales</taxon>
        <taxon>Ophiostomataceae</taxon>
        <taxon>Leptographium</taxon>
    </lineage>
</organism>
<name>F0XPE1_GROCL</name>